<dbReference type="PROSITE" id="PS51747">
    <property type="entry name" value="CYT_DCMP_DEAMINASES_2"/>
    <property type="match status" value="1"/>
</dbReference>
<sequence>MTDQELIAAARSAALKAYAPYSGFSVGCAIESVDGDVVTGANMENACYRLGICAEQSALTAAQHAFGLDKVARIFVAGGDGSGDELTGAQTVTPCGGCRQAILEAAQLSERDVEIICSNGEGSVQERHRISMLIPHGFGPANLADAG</sequence>
<dbReference type="OrthoDB" id="9795347at2"/>
<dbReference type="GO" id="GO:0008270">
    <property type="term" value="F:zinc ion binding"/>
    <property type="evidence" value="ECO:0007669"/>
    <property type="project" value="TreeGrafter"/>
</dbReference>
<name>A0A418PYM5_9SPHN</name>
<dbReference type="AlphaFoldDB" id="A0A418PYM5"/>
<evidence type="ECO:0000256" key="1">
    <source>
        <dbReference type="ARBA" id="ARBA00006576"/>
    </source>
</evidence>
<dbReference type="PANTHER" id="PTHR11644">
    <property type="entry name" value="CYTIDINE DEAMINASE"/>
    <property type="match status" value="1"/>
</dbReference>
<dbReference type="EMBL" id="QXTF01000003">
    <property type="protein sequence ID" value="RIX27377.1"/>
    <property type="molecule type" value="Genomic_DNA"/>
</dbReference>
<evidence type="ECO:0000259" key="2">
    <source>
        <dbReference type="PROSITE" id="PS51747"/>
    </source>
</evidence>
<comment type="caution">
    <text evidence="3">The sequence shown here is derived from an EMBL/GenBank/DDBJ whole genome shotgun (WGS) entry which is preliminary data.</text>
</comment>
<dbReference type="RefSeq" id="WP_119533530.1">
    <property type="nucleotide sequence ID" value="NZ_QXTF01000003.1"/>
</dbReference>
<keyword evidence="4" id="KW-1185">Reference proteome</keyword>
<dbReference type="GO" id="GO:0005829">
    <property type="term" value="C:cytosol"/>
    <property type="evidence" value="ECO:0007669"/>
    <property type="project" value="TreeGrafter"/>
</dbReference>
<dbReference type="GO" id="GO:0055086">
    <property type="term" value="P:nucleobase-containing small molecule metabolic process"/>
    <property type="evidence" value="ECO:0007669"/>
    <property type="project" value="UniProtKB-ARBA"/>
</dbReference>
<dbReference type="GO" id="GO:0072527">
    <property type="term" value="P:pyrimidine-containing compound metabolic process"/>
    <property type="evidence" value="ECO:0007669"/>
    <property type="project" value="UniProtKB-ARBA"/>
</dbReference>
<comment type="similarity">
    <text evidence="1">Belongs to the cytidine and deoxycytidylate deaminase family.</text>
</comment>
<feature type="domain" description="CMP/dCMP-type deaminase" evidence="2">
    <location>
        <begin position="1"/>
        <end position="141"/>
    </location>
</feature>
<keyword evidence="3" id="KW-0378">Hydrolase</keyword>
<dbReference type="EC" id="3.5.4.5" evidence="3"/>
<proteinExistence type="inferred from homology"/>
<reference evidence="3 4" key="1">
    <citation type="submission" date="2018-09" db="EMBL/GenBank/DDBJ databases">
        <title>Sphingomonas sp. DAC4.</title>
        <authorList>
            <person name="Seo T."/>
        </authorList>
    </citation>
    <scope>NUCLEOTIDE SEQUENCE [LARGE SCALE GENOMIC DNA]</scope>
    <source>
        <strain evidence="3 4">DAC4</strain>
    </source>
</reference>
<protein>
    <submittedName>
        <fullName evidence="3">Cytidine deaminase</fullName>
        <ecNumber evidence="3">3.5.4.5</ecNumber>
    </submittedName>
</protein>
<evidence type="ECO:0000313" key="4">
    <source>
        <dbReference type="Proteomes" id="UP000285023"/>
    </source>
</evidence>
<dbReference type="InterPro" id="IPR050202">
    <property type="entry name" value="Cyt/Deoxycyt_deaminase"/>
</dbReference>
<accession>A0A418PYM5</accession>
<dbReference type="InterPro" id="IPR016193">
    <property type="entry name" value="Cytidine_deaminase-like"/>
</dbReference>
<dbReference type="NCBIfam" id="NF004064">
    <property type="entry name" value="PRK05578.1"/>
    <property type="match status" value="1"/>
</dbReference>
<dbReference type="SUPFAM" id="SSF53927">
    <property type="entry name" value="Cytidine deaminase-like"/>
    <property type="match status" value="1"/>
</dbReference>
<dbReference type="GO" id="GO:0004126">
    <property type="term" value="F:cytidine deaminase activity"/>
    <property type="evidence" value="ECO:0007669"/>
    <property type="project" value="UniProtKB-EC"/>
</dbReference>
<dbReference type="Pfam" id="PF00383">
    <property type="entry name" value="dCMP_cyt_deam_1"/>
    <property type="match status" value="1"/>
</dbReference>
<dbReference type="InterPro" id="IPR002125">
    <property type="entry name" value="CMP_dCMP_dom"/>
</dbReference>
<organism evidence="3 4">
    <name type="scientific">Sphingomonas edaphi</name>
    <dbReference type="NCBI Taxonomy" id="2315689"/>
    <lineage>
        <taxon>Bacteria</taxon>
        <taxon>Pseudomonadati</taxon>
        <taxon>Pseudomonadota</taxon>
        <taxon>Alphaproteobacteria</taxon>
        <taxon>Sphingomonadales</taxon>
        <taxon>Sphingomonadaceae</taxon>
        <taxon>Sphingomonas</taxon>
    </lineage>
</organism>
<gene>
    <name evidence="3" type="ORF">D3M59_10060</name>
</gene>
<dbReference type="CDD" id="cd01283">
    <property type="entry name" value="cytidine_deaminase"/>
    <property type="match status" value="1"/>
</dbReference>
<dbReference type="Gene3D" id="3.40.140.10">
    <property type="entry name" value="Cytidine Deaminase, domain 2"/>
    <property type="match status" value="1"/>
</dbReference>
<evidence type="ECO:0000313" key="3">
    <source>
        <dbReference type="EMBL" id="RIX27377.1"/>
    </source>
</evidence>
<dbReference type="PANTHER" id="PTHR11644:SF2">
    <property type="entry name" value="CYTIDINE DEAMINASE"/>
    <property type="match status" value="1"/>
</dbReference>
<dbReference type="Proteomes" id="UP000285023">
    <property type="component" value="Unassembled WGS sequence"/>
</dbReference>